<keyword evidence="1" id="KW-0812">Transmembrane</keyword>
<dbReference type="PROSITE" id="PS50076">
    <property type="entry name" value="DNAJ_2"/>
    <property type="match status" value="1"/>
</dbReference>
<dbReference type="SMART" id="SM00271">
    <property type="entry name" value="DnaJ"/>
    <property type="match status" value="1"/>
</dbReference>
<evidence type="ECO:0000313" key="3">
    <source>
        <dbReference type="EMBL" id="CUI14395.1"/>
    </source>
</evidence>
<protein>
    <recommendedName>
        <fullName evidence="2">J domain-containing protein</fullName>
    </recommendedName>
</protein>
<dbReference type="CDD" id="cd06257">
    <property type="entry name" value="DnaJ"/>
    <property type="match status" value="1"/>
</dbReference>
<feature type="transmembrane region" description="Helical" evidence="1">
    <location>
        <begin position="185"/>
        <end position="204"/>
    </location>
</feature>
<dbReference type="OrthoDB" id="10250354at2759"/>
<keyword evidence="1" id="KW-0472">Membrane</keyword>
<dbReference type="Proteomes" id="UP000051952">
    <property type="component" value="Unassembled WGS sequence"/>
</dbReference>
<accession>A0A0S4KL95</accession>
<gene>
    <name evidence="3" type="ORF">BSAL_88000c</name>
</gene>
<organism evidence="3 4">
    <name type="scientific">Bodo saltans</name>
    <name type="common">Flagellated protozoan</name>
    <dbReference type="NCBI Taxonomy" id="75058"/>
    <lineage>
        <taxon>Eukaryota</taxon>
        <taxon>Discoba</taxon>
        <taxon>Euglenozoa</taxon>
        <taxon>Kinetoplastea</taxon>
        <taxon>Metakinetoplastina</taxon>
        <taxon>Eubodonida</taxon>
        <taxon>Bodonidae</taxon>
        <taxon>Bodo</taxon>
    </lineage>
</organism>
<dbReference type="Gene3D" id="1.10.287.110">
    <property type="entry name" value="DnaJ domain"/>
    <property type="match status" value="1"/>
</dbReference>
<dbReference type="VEuPathDB" id="TriTrypDB:BSAL_88000c"/>
<dbReference type="InterPro" id="IPR036869">
    <property type="entry name" value="J_dom_sf"/>
</dbReference>
<evidence type="ECO:0000256" key="1">
    <source>
        <dbReference type="SAM" id="Phobius"/>
    </source>
</evidence>
<feature type="domain" description="J" evidence="2">
    <location>
        <begin position="31"/>
        <end position="94"/>
    </location>
</feature>
<dbReference type="EMBL" id="CYKH01001107">
    <property type="protein sequence ID" value="CUI14395.1"/>
    <property type="molecule type" value="Genomic_DNA"/>
</dbReference>
<name>A0A0S4KL95_BODSA</name>
<sequence>MFRRIITLETSQLRCATAKRFARPTYSEISEALNVMGVDLSTDEKTLKKKYRELVRKHHPDAGGNEATMSKITVAYEKLTSLSKRERDEFHQQSKSYRGGSGSFGGAYSGAKTYAGFSRQSNDSPSGSSHQWNQGPDFAKSYYAGSTRAAYSYNKGGSHSESPFRNPYDLRERAMSLSRMPFANFFVRAIAVYLGLSFVMFVFYRRYSDWRHDDGWKASESLARHEQMEHLHKLRQELNEKVAAARDNRNPLRMQDHERSKELRVMEYSQKRTMELQESEFRCWPKFDESKGMLIKKSFDPPGITYFEPGAENERRRQVAAAFGETSAERYAREMAVAQSERHKNDILSTQVSDVPATRIHDILQTSPQLSRTHVS</sequence>
<proteinExistence type="predicted"/>
<evidence type="ECO:0000259" key="2">
    <source>
        <dbReference type="PROSITE" id="PS50076"/>
    </source>
</evidence>
<evidence type="ECO:0000313" key="4">
    <source>
        <dbReference type="Proteomes" id="UP000051952"/>
    </source>
</evidence>
<keyword evidence="1" id="KW-1133">Transmembrane helix</keyword>
<dbReference type="AlphaFoldDB" id="A0A0S4KL95"/>
<keyword evidence="4" id="KW-1185">Reference proteome</keyword>
<dbReference type="Pfam" id="PF00226">
    <property type="entry name" value="DnaJ"/>
    <property type="match status" value="1"/>
</dbReference>
<dbReference type="InterPro" id="IPR001623">
    <property type="entry name" value="DnaJ_domain"/>
</dbReference>
<reference evidence="4" key="1">
    <citation type="submission" date="2015-09" db="EMBL/GenBank/DDBJ databases">
        <authorList>
            <consortium name="Pathogen Informatics"/>
        </authorList>
    </citation>
    <scope>NUCLEOTIDE SEQUENCE [LARGE SCALE GENOMIC DNA]</scope>
    <source>
        <strain evidence="4">Lake Konstanz</strain>
    </source>
</reference>
<dbReference type="SUPFAM" id="SSF46565">
    <property type="entry name" value="Chaperone J-domain"/>
    <property type="match status" value="1"/>
</dbReference>